<gene>
    <name evidence="2" type="ORF">E1263_27075</name>
</gene>
<dbReference type="InterPro" id="IPR022742">
    <property type="entry name" value="Hydrolase_4"/>
</dbReference>
<accession>A0A4R4Z8K4</accession>
<dbReference type="AlphaFoldDB" id="A0A4R4Z8K4"/>
<dbReference type="GO" id="GO:0016020">
    <property type="term" value="C:membrane"/>
    <property type="evidence" value="ECO:0007669"/>
    <property type="project" value="TreeGrafter"/>
</dbReference>
<protein>
    <submittedName>
        <fullName evidence="2">Alpha/beta fold hydrolase</fullName>
    </submittedName>
</protein>
<name>A0A4R4Z8K4_9ACTN</name>
<proteinExistence type="predicted"/>
<dbReference type="Gene3D" id="3.40.50.1820">
    <property type="entry name" value="alpha/beta hydrolase"/>
    <property type="match status" value="1"/>
</dbReference>
<dbReference type="RefSeq" id="WP_132172285.1">
    <property type="nucleotide sequence ID" value="NZ_SMKX01000093.1"/>
</dbReference>
<keyword evidence="2" id="KW-0378">Hydrolase</keyword>
<dbReference type="GO" id="GO:0016787">
    <property type="term" value="F:hydrolase activity"/>
    <property type="evidence" value="ECO:0007669"/>
    <property type="project" value="UniProtKB-KW"/>
</dbReference>
<feature type="domain" description="Serine aminopeptidase S33" evidence="1">
    <location>
        <begin position="36"/>
        <end position="245"/>
    </location>
</feature>
<dbReference type="Pfam" id="PF12146">
    <property type="entry name" value="Hydrolase_4"/>
    <property type="match status" value="1"/>
</dbReference>
<dbReference type="SUPFAM" id="SSF53474">
    <property type="entry name" value="alpha/beta-Hydrolases"/>
    <property type="match status" value="1"/>
</dbReference>
<dbReference type="EMBL" id="SMKX01000093">
    <property type="protein sequence ID" value="TDD54505.1"/>
    <property type="molecule type" value="Genomic_DNA"/>
</dbReference>
<reference evidence="2 3" key="1">
    <citation type="submission" date="2019-03" db="EMBL/GenBank/DDBJ databases">
        <title>Draft genome sequences of novel Actinobacteria.</title>
        <authorList>
            <person name="Sahin N."/>
            <person name="Ay H."/>
            <person name="Saygin H."/>
        </authorList>
    </citation>
    <scope>NUCLEOTIDE SEQUENCE [LARGE SCALE GENOMIC DNA]</scope>
    <source>
        <strain evidence="2 3">JCM 13523</strain>
    </source>
</reference>
<comment type="caution">
    <text evidence="2">The sequence shown here is derived from an EMBL/GenBank/DDBJ whole genome shotgun (WGS) entry which is preliminary data.</text>
</comment>
<evidence type="ECO:0000313" key="2">
    <source>
        <dbReference type="EMBL" id="TDD54505.1"/>
    </source>
</evidence>
<keyword evidence="3" id="KW-1185">Reference proteome</keyword>
<dbReference type="Proteomes" id="UP000295124">
    <property type="component" value="Unassembled WGS sequence"/>
</dbReference>
<dbReference type="InterPro" id="IPR050266">
    <property type="entry name" value="AB_hydrolase_sf"/>
</dbReference>
<dbReference type="InterPro" id="IPR029058">
    <property type="entry name" value="AB_hydrolase_fold"/>
</dbReference>
<evidence type="ECO:0000259" key="1">
    <source>
        <dbReference type="Pfam" id="PF12146"/>
    </source>
</evidence>
<dbReference type="PANTHER" id="PTHR43798:SF33">
    <property type="entry name" value="HYDROLASE, PUTATIVE (AFU_ORTHOLOGUE AFUA_2G14860)-RELATED"/>
    <property type="match status" value="1"/>
</dbReference>
<dbReference type="PANTHER" id="PTHR43798">
    <property type="entry name" value="MONOACYLGLYCEROL LIPASE"/>
    <property type="match status" value="1"/>
</dbReference>
<sequence>MTGSGTAQETSFNSLDGLRLSATSVTPPDSINSWTVLVHGGGATREEGGFFTRLATGLASAGIASLRFDLRGHGESSGRQEDLTLSGLTNDIRAAVEHVHLISGSDQTVNVVGASFGGGVSSYYAATHSDSVRRLVLLNPLLNYKRRLVDEKPYWHDDHIDEDAAQELETNGFLQHSPTFKLGRALVNEVFYLQPHRALPDIQVPTLFVHGTRDTFVPVDSSRWGVEQVGAQAQLLEIDGSQHGFAVHDDPQYLDPQSQRWQAEVITAIANFLNQ</sequence>
<dbReference type="OrthoDB" id="9796609at2"/>
<evidence type="ECO:0000313" key="3">
    <source>
        <dbReference type="Proteomes" id="UP000295124"/>
    </source>
</evidence>
<organism evidence="2 3">
    <name type="scientific">Kribbella antibiotica</name>
    <dbReference type="NCBI Taxonomy" id="190195"/>
    <lineage>
        <taxon>Bacteria</taxon>
        <taxon>Bacillati</taxon>
        <taxon>Actinomycetota</taxon>
        <taxon>Actinomycetes</taxon>
        <taxon>Propionibacteriales</taxon>
        <taxon>Kribbellaceae</taxon>
        <taxon>Kribbella</taxon>
    </lineage>
</organism>